<dbReference type="Proteomes" id="UP000227088">
    <property type="component" value="Unassembled WGS sequence"/>
</dbReference>
<dbReference type="Pfam" id="PF00873">
    <property type="entry name" value="ACR_tran"/>
    <property type="match status" value="1"/>
</dbReference>
<dbReference type="Gene3D" id="3.30.70.1430">
    <property type="entry name" value="Multidrug efflux transporter AcrB pore domain"/>
    <property type="match status" value="1"/>
</dbReference>
<feature type="non-terminal residue" evidence="2">
    <location>
        <position position="280"/>
    </location>
</feature>
<dbReference type="Gene3D" id="3.30.70.1320">
    <property type="entry name" value="Multidrug efflux transporter AcrB pore domain like"/>
    <property type="match status" value="1"/>
</dbReference>
<dbReference type="PANTHER" id="PTHR32063">
    <property type="match status" value="1"/>
</dbReference>
<sequence>MNNFIEATLHRHRTVLMLFVLIMIIGAVTMYTIPKESNPDITVPIVYVSVGHEGISPEDADRLIYKPLESELKSLDGLKEMISTASQGHLSVTLEFYGDANIDQALIDVREKVDAAKKDLPSDSDEPLVKEINVALFPVMIVTLSGNVDESLLYASADRLKDAMESLPGVLGADIVGKREELAEIIVDPARMDNYNLSFSQLATLVSNNNQLVAAGDLDTGAGRFSVKVPGLIEDVNDILNMPIKTQGDNVVKFRDIAVGRLTYKDRKDIARINGKSAVV</sequence>
<reference evidence="3" key="1">
    <citation type="journal article" date="2017" name="Proc. Natl. Acad. Sci. U.S.A.">
        <title>Simulation of Deepwater Horizon oil plume reveals substrate specialization within a complex community of hydrocarbon degraders.</title>
        <authorList>
            <person name="Hu P."/>
            <person name="Dubinsky E.A."/>
            <person name="Probst A.J."/>
            <person name="Wang J."/>
            <person name="Sieber C.M.K."/>
            <person name="Tom L.M."/>
            <person name="Gardinali P."/>
            <person name="Banfield J.F."/>
            <person name="Atlas R.M."/>
            <person name="Andersen G.L."/>
        </authorList>
    </citation>
    <scope>NUCLEOTIDE SEQUENCE [LARGE SCALE GENOMIC DNA]</scope>
</reference>
<protein>
    <submittedName>
        <fullName evidence="2">MFS transporter</fullName>
    </submittedName>
</protein>
<keyword evidence="1" id="KW-0812">Transmembrane</keyword>
<dbReference type="PANTHER" id="PTHR32063:SF0">
    <property type="entry name" value="SWARMING MOTILITY PROTEIN SWRC"/>
    <property type="match status" value="1"/>
</dbReference>
<feature type="transmembrane region" description="Helical" evidence="1">
    <location>
        <begin position="15"/>
        <end position="33"/>
    </location>
</feature>
<dbReference type="AlphaFoldDB" id="A0A1Y5HPK6"/>
<comment type="caution">
    <text evidence="2">The sequence shown here is derived from an EMBL/GenBank/DDBJ whole genome shotgun (WGS) entry which is preliminary data.</text>
</comment>
<dbReference type="EMBL" id="MABE01000580">
    <property type="protein sequence ID" value="OUS39236.1"/>
    <property type="molecule type" value="Genomic_DNA"/>
</dbReference>
<keyword evidence="1" id="KW-0472">Membrane</keyword>
<evidence type="ECO:0000313" key="2">
    <source>
        <dbReference type="EMBL" id="OUS39236.1"/>
    </source>
</evidence>
<dbReference type="Gene3D" id="3.30.2090.10">
    <property type="entry name" value="Multidrug efflux transporter AcrB TolC docking domain, DN and DC subdomains"/>
    <property type="match status" value="1"/>
</dbReference>
<evidence type="ECO:0000313" key="3">
    <source>
        <dbReference type="Proteomes" id="UP000227088"/>
    </source>
</evidence>
<proteinExistence type="predicted"/>
<dbReference type="SUPFAM" id="SSF82714">
    <property type="entry name" value="Multidrug efflux transporter AcrB TolC docking domain, DN and DC subdomains"/>
    <property type="match status" value="1"/>
</dbReference>
<gene>
    <name evidence="2" type="ORF">A9R00_09985</name>
</gene>
<dbReference type="InterPro" id="IPR001036">
    <property type="entry name" value="Acrflvin-R"/>
</dbReference>
<dbReference type="GO" id="GO:0042910">
    <property type="term" value="F:xenobiotic transmembrane transporter activity"/>
    <property type="evidence" value="ECO:0007669"/>
    <property type="project" value="TreeGrafter"/>
</dbReference>
<dbReference type="InterPro" id="IPR027463">
    <property type="entry name" value="AcrB_DN_DC_subdom"/>
</dbReference>
<dbReference type="GO" id="GO:0005886">
    <property type="term" value="C:plasma membrane"/>
    <property type="evidence" value="ECO:0007669"/>
    <property type="project" value="TreeGrafter"/>
</dbReference>
<accession>A0A1Y5HPK6</accession>
<evidence type="ECO:0000256" key="1">
    <source>
        <dbReference type="SAM" id="Phobius"/>
    </source>
</evidence>
<dbReference type="Gene3D" id="1.20.1640.10">
    <property type="entry name" value="Multidrug efflux transporter AcrB transmembrane domain"/>
    <property type="match status" value="1"/>
</dbReference>
<organism evidence="2 3">
    <name type="scientific">Oleispira antarctica</name>
    <dbReference type="NCBI Taxonomy" id="188908"/>
    <lineage>
        <taxon>Bacteria</taxon>
        <taxon>Pseudomonadati</taxon>
        <taxon>Pseudomonadota</taxon>
        <taxon>Gammaproteobacteria</taxon>
        <taxon>Oceanospirillales</taxon>
        <taxon>Oceanospirillaceae</taxon>
        <taxon>Oleispira</taxon>
    </lineage>
</organism>
<dbReference type="SUPFAM" id="SSF82693">
    <property type="entry name" value="Multidrug efflux transporter AcrB pore domain, PN1, PN2, PC1 and PC2 subdomains"/>
    <property type="match status" value="1"/>
</dbReference>
<name>A0A1Y5HPK6_OLEAN</name>
<keyword evidence="1" id="KW-1133">Transmembrane helix</keyword>